<reference evidence="1" key="1">
    <citation type="submission" date="2015-12" db="EMBL/GenBank/DDBJ databases">
        <authorList>
            <person name="Tikhonova T.V."/>
            <person name="Pavlov A.R."/>
            <person name="Beletsky A.V."/>
            <person name="Mardanov A.V."/>
            <person name="Sorokin D.Y."/>
            <person name="Ravin N.V."/>
            <person name="Popov V.O."/>
        </authorList>
    </citation>
    <scope>NUCLEOTIDE SEQUENCE</scope>
    <source>
        <strain evidence="1">DSM 14787</strain>
    </source>
</reference>
<dbReference type="Proteomes" id="UP000010809">
    <property type="component" value="Chromosome"/>
</dbReference>
<sequence length="80" mass="8911">MGHARWNDQEHAVSQVTCELSHGAWTVRGRGDGFQLRVELLGQEERSETDLDPSQAMMVNLRLDQEDGPNLSFPSTATTV</sequence>
<dbReference type="AlphaFoldDB" id="L0E0F0"/>
<organism evidence="1 2">
    <name type="scientific">Thioalkalivibrio nitratireducens (strain DSM 14787 / UNIQEM 213 / ALEN2)</name>
    <dbReference type="NCBI Taxonomy" id="1255043"/>
    <lineage>
        <taxon>Bacteria</taxon>
        <taxon>Pseudomonadati</taxon>
        <taxon>Pseudomonadota</taxon>
        <taxon>Gammaproteobacteria</taxon>
        <taxon>Chromatiales</taxon>
        <taxon>Ectothiorhodospiraceae</taxon>
        <taxon>Thioalkalivibrio</taxon>
    </lineage>
</organism>
<dbReference type="KEGG" id="tni:TVNIR_3681"/>
<dbReference type="PATRIC" id="fig|1255043.3.peg.3715"/>
<proteinExistence type="predicted"/>
<keyword evidence="2" id="KW-1185">Reference proteome</keyword>
<dbReference type="HOGENOM" id="CLU_2588637_0_0_6"/>
<protein>
    <submittedName>
        <fullName evidence="1">Uncharacterized protein</fullName>
    </submittedName>
</protein>
<name>L0E0F0_THIND</name>
<gene>
    <name evidence="1" type="ordered locus">TVNIR_3681</name>
</gene>
<accession>L0E0F0</accession>
<dbReference type="EMBL" id="CP003989">
    <property type="protein sequence ID" value="AGA35309.1"/>
    <property type="molecule type" value="Genomic_DNA"/>
</dbReference>
<evidence type="ECO:0000313" key="2">
    <source>
        <dbReference type="Proteomes" id="UP000010809"/>
    </source>
</evidence>
<evidence type="ECO:0000313" key="1">
    <source>
        <dbReference type="EMBL" id="AGA35309.1"/>
    </source>
</evidence>